<reference evidence="5 6" key="1">
    <citation type="submission" date="2020-02" db="EMBL/GenBank/DDBJ databases">
        <title>Draft genome sequence of two Spirosoma agri KCTC 52727 and Spirosoma terrae KCTC 52035.</title>
        <authorList>
            <person name="Rojas J."/>
            <person name="Ambika Manirajan B."/>
            <person name="Suarez C."/>
            <person name="Ratering S."/>
            <person name="Schnell S."/>
        </authorList>
    </citation>
    <scope>NUCLEOTIDE SEQUENCE [LARGE SCALE GENOMIC DNA]</scope>
    <source>
        <strain evidence="5 6">KCTC 52035</strain>
    </source>
</reference>
<dbReference type="Pfam" id="PF00701">
    <property type="entry name" value="DHDPS"/>
    <property type="match status" value="1"/>
</dbReference>
<dbReference type="InterPro" id="IPR013785">
    <property type="entry name" value="Aldolase_TIM"/>
</dbReference>
<evidence type="ECO:0000313" key="5">
    <source>
        <dbReference type="EMBL" id="NDU96425.1"/>
    </source>
</evidence>
<evidence type="ECO:0000256" key="2">
    <source>
        <dbReference type="ARBA" id="ARBA00023239"/>
    </source>
</evidence>
<dbReference type="CDD" id="cd00408">
    <property type="entry name" value="DHDPS-like"/>
    <property type="match status" value="1"/>
</dbReference>
<sequence>MTTKKFVPVMLTPFQEGNTIDYNILEDLIELYLEAGAGGLFANCLSSEMYQLTKEEMLTSVSFIVQKVNGRVPVVATGTFPDSLENQAAFVKEIYRTGIDSVIVITGLLAEETDADDVFEANVNQLLALTGDIPLGFYECPVPYKRILRPEFLGELVKTGRIKYHKDTSLRIDNVRAKLAATKDVADFALYDAYMVHAVDSLKANAAGLSCIQGNYFPELIVWLCNHYNEDSEEVGKVQQFFAQNMDVMHDTYPASAKYILEKRGLGITQICRNGSELRNAADYEKLDALYDEFKELATEINLNMVAYEQ</sequence>
<dbReference type="PIRSF" id="PIRSF001365">
    <property type="entry name" value="DHDPS"/>
    <property type="match status" value="1"/>
</dbReference>
<keyword evidence="6" id="KW-1185">Reference proteome</keyword>
<dbReference type="PANTHER" id="PTHR12128">
    <property type="entry name" value="DIHYDRODIPICOLINATE SYNTHASE"/>
    <property type="match status" value="1"/>
</dbReference>
<dbReference type="Proteomes" id="UP000474175">
    <property type="component" value="Unassembled WGS sequence"/>
</dbReference>
<dbReference type="RefSeq" id="WP_163950515.1">
    <property type="nucleotide sequence ID" value="NZ_JAAFZH010000006.1"/>
</dbReference>
<dbReference type="EMBL" id="JAAFZH010000006">
    <property type="protein sequence ID" value="NDU96425.1"/>
    <property type="molecule type" value="Genomic_DNA"/>
</dbReference>
<dbReference type="InterPro" id="IPR002220">
    <property type="entry name" value="DapA-like"/>
</dbReference>
<dbReference type="GO" id="GO:0008840">
    <property type="term" value="F:4-hydroxy-tetrahydrodipicolinate synthase activity"/>
    <property type="evidence" value="ECO:0007669"/>
    <property type="project" value="TreeGrafter"/>
</dbReference>
<evidence type="ECO:0000256" key="3">
    <source>
        <dbReference type="PIRNR" id="PIRNR001365"/>
    </source>
</evidence>
<protein>
    <submittedName>
        <fullName evidence="5">Dihydrodipicolinate synthase family protein</fullName>
    </submittedName>
</protein>
<name>A0A6L9L713_9BACT</name>
<dbReference type="SUPFAM" id="SSF51569">
    <property type="entry name" value="Aldolase"/>
    <property type="match status" value="1"/>
</dbReference>
<organism evidence="5 6">
    <name type="scientific">Spirosoma terrae</name>
    <dbReference type="NCBI Taxonomy" id="1968276"/>
    <lineage>
        <taxon>Bacteria</taxon>
        <taxon>Pseudomonadati</taxon>
        <taxon>Bacteroidota</taxon>
        <taxon>Cytophagia</taxon>
        <taxon>Cytophagales</taxon>
        <taxon>Cytophagaceae</taxon>
        <taxon>Spirosoma</taxon>
    </lineage>
</organism>
<proteinExistence type="inferred from homology"/>
<evidence type="ECO:0000256" key="4">
    <source>
        <dbReference type="PIRSR" id="PIRSR001365-1"/>
    </source>
</evidence>
<evidence type="ECO:0000313" key="6">
    <source>
        <dbReference type="Proteomes" id="UP000474175"/>
    </source>
</evidence>
<gene>
    <name evidence="5" type="ORF">GK108_16210</name>
</gene>
<keyword evidence="2 3" id="KW-0456">Lyase</keyword>
<dbReference type="SMART" id="SM01130">
    <property type="entry name" value="DHDPS"/>
    <property type="match status" value="1"/>
</dbReference>
<dbReference type="AlphaFoldDB" id="A0A6L9L713"/>
<feature type="active site" description="Proton donor/acceptor" evidence="4">
    <location>
        <position position="138"/>
    </location>
</feature>
<dbReference type="Gene3D" id="3.20.20.70">
    <property type="entry name" value="Aldolase class I"/>
    <property type="match status" value="1"/>
</dbReference>
<feature type="active site" description="Schiff-base intermediate with substrate" evidence="4">
    <location>
        <position position="166"/>
    </location>
</feature>
<comment type="caution">
    <text evidence="5">The sequence shown here is derived from an EMBL/GenBank/DDBJ whole genome shotgun (WGS) entry which is preliminary data.</text>
</comment>
<accession>A0A6L9L713</accession>
<dbReference type="PANTHER" id="PTHR12128:SF66">
    <property type="entry name" value="4-HYDROXY-2-OXOGLUTARATE ALDOLASE, MITOCHONDRIAL"/>
    <property type="match status" value="1"/>
</dbReference>
<comment type="similarity">
    <text evidence="1 3">Belongs to the DapA family.</text>
</comment>
<evidence type="ECO:0000256" key="1">
    <source>
        <dbReference type="ARBA" id="ARBA00007592"/>
    </source>
</evidence>